<evidence type="ECO:0000313" key="3">
    <source>
        <dbReference type="EMBL" id="KAF4148784.1"/>
    </source>
</evidence>
<evidence type="ECO:0000256" key="1">
    <source>
        <dbReference type="SAM" id="MobiDB-lite"/>
    </source>
</evidence>
<feature type="region of interest" description="Disordered" evidence="1">
    <location>
        <begin position="282"/>
        <end position="306"/>
    </location>
</feature>
<evidence type="ECO:0000313" key="2">
    <source>
        <dbReference type="EMBL" id="KAF4031332.1"/>
    </source>
</evidence>
<reference evidence="2" key="1">
    <citation type="submission" date="2020-04" db="EMBL/GenBank/DDBJ databases">
        <title>Hybrid Assembly of Korean Phytophthora infestans isolates.</title>
        <authorList>
            <person name="Prokchorchik M."/>
            <person name="Lee Y."/>
            <person name="Seo J."/>
            <person name="Cho J.-H."/>
            <person name="Park Y.-E."/>
            <person name="Jang D.-C."/>
            <person name="Im J.-S."/>
            <person name="Choi J.-G."/>
            <person name="Park H.-J."/>
            <person name="Lee G.-B."/>
            <person name="Lee Y.-G."/>
            <person name="Hong S.-Y."/>
            <person name="Cho K."/>
            <person name="Sohn K.H."/>
        </authorList>
    </citation>
    <scope>NUCLEOTIDE SEQUENCE</scope>
    <source>
        <strain evidence="2">KR_1_A1</strain>
        <strain evidence="3">KR_2_A2</strain>
    </source>
</reference>
<protein>
    <submittedName>
        <fullName evidence="2">Uncharacterized protein</fullName>
    </submittedName>
</protein>
<dbReference type="Proteomes" id="UP000602510">
    <property type="component" value="Unassembled WGS sequence"/>
</dbReference>
<dbReference type="EMBL" id="WSZM01000587">
    <property type="protein sequence ID" value="KAF4031332.1"/>
    <property type="molecule type" value="Genomic_DNA"/>
</dbReference>
<sequence>MTIDRRPNYDVKALRARSGAGAAASSQFASVQERRAMKKVTRPEHAYTGCVPYTPVDDESDVVPKKKNPPILGYRGHLRNNEDRVGTTFTQGLTVASRAPERSLPRSGAKARAPINQPRQVRFAEDSTHQPIIKAGMSPRSGYDNASGYGAFAAPPSKANISPRSGYGAFDNASGYGAFAAPPAKVNMSPRSGYGAFDNASGYGAFASPPAKVNMSPRSGYGAFDNASGYGAFAAPPGGMSPRSGYGKFDDASGYGNFASPPDLRQGANLSKRDPDHYRRYQRNQDQSSQRGDRVHPVHPSSNQVQELQEHTNRARKVETPSESVLHAKYQHAFYRVGGEQAALSLWNSAGQTIWQRYMSRTELLQAVRRSFEKHERTSTFAQYSVHPSIP</sequence>
<evidence type="ECO:0000313" key="4">
    <source>
        <dbReference type="Proteomes" id="UP000602510"/>
    </source>
</evidence>
<proteinExistence type="predicted"/>
<organism evidence="2 4">
    <name type="scientific">Phytophthora infestans</name>
    <name type="common">Potato late blight agent</name>
    <name type="synonym">Botrytis infestans</name>
    <dbReference type="NCBI Taxonomy" id="4787"/>
    <lineage>
        <taxon>Eukaryota</taxon>
        <taxon>Sar</taxon>
        <taxon>Stramenopiles</taxon>
        <taxon>Oomycota</taxon>
        <taxon>Peronosporomycetes</taxon>
        <taxon>Peronosporales</taxon>
        <taxon>Peronosporaceae</taxon>
        <taxon>Phytophthora</taxon>
    </lineage>
</organism>
<feature type="region of interest" description="Disordered" evidence="1">
    <location>
        <begin position="58"/>
        <end position="78"/>
    </location>
</feature>
<dbReference type="EMBL" id="JAACNO010000218">
    <property type="protein sequence ID" value="KAF4148784.1"/>
    <property type="molecule type" value="Genomic_DNA"/>
</dbReference>
<keyword evidence="4" id="KW-1185">Reference proteome</keyword>
<gene>
    <name evidence="2" type="ORF">GN244_ATG16787</name>
    <name evidence="3" type="ORF">GN958_ATG01982</name>
</gene>
<name>A0A833RRE1_PHYIN</name>
<dbReference type="AlphaFoldDB" id="A0A833RRE1"/>
<accession>A0A833RRE1</accession>
<comment type="caution">
    <text evidence="2">The sequence shown here is derived from an EMBL/GenBank/DDBJ whole genome shotgun (WGS) entry which is preliminary data.</text>
</comment>
<dbReference type="Proteomes" id="UP000704712">
    <property type="component" value="Unassembled WGS sequence"/>
</dbReference>